<dbReference type="AlphaFoldDB" id="A0A433N6A6"/>
<evidence type="ECO:0000256" key="5">
    <source>
        <dbReference type="ARBA" id="ARBA00023004"/>
    </source>
</evidence>
<dbReference type="InterPro" id="IPR019833">
    <property type="entry name" value="Mn/Fe_SOD_BS"/>
</dbReference>
<dbReference type="InterPro" id="IPR001189">
    <property type="entry name" value="Mn/Fe_SOD"/>
</dbReference>
<evidence type="ECO:0000313" key="12">
    <source>
        <dbReference type="Proteomes" id="UP000268857"/>
    </source>
</evidence>
<dbReference type="PANTHER" id="PTHR42769">
    <property type="entry name" value="SUPEROXIDE DISMUTASE"/>
    <property type="match status" value="1"/>
</dbReference>
<dbReference type="GO" id="GO:0005737">
    <property type="term" value="C:cytoplasm"/>
    <property type="evidence" value="ECO:0007669"/>
    <property type="project" value="UniProtKB-ARBA"/>
</dbReference>
<keyword evidence="3 7" id="KW-0479">Metal-binding</keyword>
<dbReference type="InterPro" id="IPR036314">
    <property type="entry name" value="SOD_C_sf"/>
</dbReference>
<organism evidence="11 12">
    <name type="scientific">Chlorogloeopsis fritschii PCC 6912</name>
    <dbReference type="NCBI Taxonomy" id="211165"/>
    <lineage>
        <taxon>Bacteria</taxon>
        <taxon>Bacillati</taxon>
        <taxon>Cyanobacteriota</taxon>
        <taxon>Cyanophyceae</taxon>
        <taxon>Nostocales</taxon>
        <taxon>Chlorogloeopsidaceae</taxon>
        <taxon>Chlorogloeopsis</taxon>
    </lineage>
</organism>
<evidence type="ECO:0000256" key="6">
    <source>
        <dbReference type="ARBA" id="ARBA00049204"/>
    </source>
</evidence>
<evidence type="ECO:0000256" key="3">
    <source>
        <dbReference type="ARBA" id="ARBA00022723"/>
    </source>
</evidence>
<dbReference type="InterPro" id="IPR019832">
    <property type="entry name" value="Mn/Fe_SOD_C"/>
</dbReference>
<dbReference type="PRINTS" id="PR01703">
    <property type="entry name" value="MNSODISMTASE"/>
</dbReference>
<keyword evidence="12" id="KW-1185">Reference proteome</keyword>
<feature type="binding site" evidence="7">
    <location>
        <position position="162"/>
    </location>
    <ligand>
        <name>Mn(2+)</name>
        <dbReference type="ChEBI" id="CHEBI:29035"/>
    </ligand>
</feature>
<keyword evidence="5" id="KW-0408">Iron</keyword>
<dbReference type="RefSeq" id="WP_016873389.1">
    <property type="nucleotide sequence ID" value="NZ_AJLN01000043.1"/>
</dbReference>
<dbReference type="PANTHER" id="PTHR42769:SF3">
    <property type="entry name" value="SUPEROXIDE DISMUTASE [FE] 2, CHLOROPLASTIC"/>
    <property type="match status" value="1"/>
</dbReference>
<dbReference type="InterPro" id="IPR036324">
    <property type="entry name" value="Mn/Fe_SOD_N_sf"/>
</dbReference>
<dbReference type="GO" id="GO:0046872">
    <property type="term" value="F:metal ion binding"/>
    <property type="evidence" value="ECO:0007669"/>
    <property type="project" value="UniProtKB-KW"/>
</dbReference>
<dbReference type="FunFam" id="1.10.287.990:FF:000002">
    <property type="entry name" value="Superoxide dismutase"/>
    <property type="match status" value="1"/>
</dbReference>
<dbReference type="Gene3D" id="1.10.287.990">
    <property type="entry name" value="Fe,Mn superoxide dismutase (SOD) domain"/>
    <property type="match status" value="1"/>
</dbReference>
<dbReference type="FunFam" id="3.55.40.20:FF:000001">
    <property type="entry name" value="Superoxide dismutase"/>
    <property type="match status" value="1"/>
</dbReference>
<comment type="caution">
    <text evidence="11">The sequence shown here is derived from an EMBL/GenBank/DDBJ whole genome shotgun (WGS) entry which is preliminary data.</text>
</comment>
<dbReference type="OrthoDB" id="9803125at2"/>
<dbReference type="EC" id="1.15.1.1" evidence="8"/>
<evidence type="ECO:0000259" key="10">
    <source>
        <dbReference type="Pfam" id="PF02777"/>
    </source>
</evidence>
<dbReference type="EMBL" id="RSCJ01000018">
    <property type="protein sequence ID" value="RUR77030.1"/>
    <property type="molecule type" value="Genomic_DNA"/>
</dbReference>
<dbReference type="Gene3D" id="3.55.40.20">
    <property type="entry name" value="Iron/manganese superoxide dismutase, C-terminal domain"/>
    <property type="match status" value="1"/>
</dbReference>
<evidence type="ECO:0000256" key="4">
    <source>
        <dbReference type="ARBA" id="ARBA00023002"/>
    </source>
</evidence>
<evidence type="ECO:0000256" key="7">
    <source>
        <dbReference type="PIRSR" id="PIRSR000349-1"/>
    </source>
</evidence>
<feature type="domain" description="Manganese/iron superoxide dismutase N-terminal" evidence="9">
    <location>
        <begin position="3"/>
        <end position="87"/>
    </location>
</feature>
<reference evidence="11 12" key="1">
    <citation type="journal article" date="2019" name="Genome Biol. Evol.">
        <title>Day and night: Metabolic profiles and evolutionary relationships of six axenic non-marine cyanobacteria.</title>
        <authorList>
            <person name="Will S.E."/>
            <person name="Henke P."/>
            <person name="Boedeker C."/>
            <person name="Huang S."/>
            <person name="Brinkmann H."/>
            <person name="Rohde M."/>
            <person name="Jarek M."/>
            <person name="Friedl T."/>
            <person name="Seufert S."/>
            <person name="Schumacher M."/>
            <person name="Overmann J."/>
            <person name="Neumann-Schaal M."/>
            <person name="Petersen J."/>
        </authorList>
    </citation>
    <scope>NUCLEOTIDE SEQUENCE [LARGE SCALE GENOMIC DNA]</scope>
    <source>
        <strain evidence="11 12">PCC 6912</strain>
    </source>
</reference>
<dbReference type="STRING" id="211165.GCA_000317285_00823"/>
<dbReference type="SUPFAM" id="SSF46609">
    <property type="entry name" value="Fe,Mn superoxide dismutase (SOD), N-terminal domain"/>
    <property type="match status" value="1"/>
</dbReference>
<feature type="binding site" evidence="7">
    <location>
        <position position="28"/>
    </location>
    <ligand>
        <name>Mn(2+)</name>
        <dbReference type="ChEBI" id="CHEBI:29035"/>
    </ligand>
</feature>
<comment type="catalytic activity">
    <reaction evidence="6 8">
        <text>2 superoxide + 2 H(+) = H2O2 + O2</text>
        <dbReference type="Rhea" id="RHEA:20696"/>
        <dbReference type="ChEBI" id="CHEBI:15378"/>
        <dbReference type="ChEBI" id="CHEBI:15379"/>
        <dbReference type="ChEBI" id="CHEBI:16240"/>
        <dbReference type="ChEBI" id="CHEBI:18421"/>
        <dbReference type="EC" id="1.15.1.1"/>
    </reaction>
</comment>
<sequence>MAFTQPPLPFPMDALESHGMKAETFEYHYGKHHKAYVDNLNKLTEGTELANKPLEEVIQISFKDSSKTGIFNNAAQVWNHTFFWNCLKPSGGGQPTGELGSKIEKDFGSFDKFKEEFSNAAATQFGSGWAWLVDDNGTLKVTKTPNAENPLVHGQKALLTLDVWEHAYYIDFRNARPAFIKNFLDNLVNWDFAAEQYTKA</sequence>
<dbReference type="Pfam" id="PF02777">
    <property type="entry name" value="Sod_Fe_C"/>
    <property type="match status" value="1"/>
</dbReference>
<gene>
    <name evidence="11" type="primary">sodB</name>
    <name evidence="11" type="ORF">PCC6912_39890</name>
</gene>
<dbReference type="InterPro" id="IPR019831">
    <property type="entry name" value="Mn/Fe_SOD_N"/>
</dbReference>
<evidence type="ECO:0000256" key="2">
    <source>
        <dbReference type="ARBA" id="ARBA00011738"/>
    </source>
</evidence>
<feature type="binding site" evidence="7">
    <location>
        <position position="166"/>
    </location>
    <ligand>
        <name>Mn(2+)</name>
        <dbReference type="ChEBI" id="CHEBI:29035"/>
    </ligand>
</feature>
<dbReference type="PROSITE" id="PS00088">
    <property type="entry name" value="SOD_MN"/>
    <property type="match status" value="1"/>
</dbReference>
<dbReference type="Proteomes" id="UP000268857">
    <property type="component" value="Unassembled WGS sequence"/>
</dbReference>
<protein>
    <recommendedName>
        <fullName evidence="8">Superoxide dismutase</fullName>
        <ecNumber evidence="8">1.15.1.1</ecNumber>
    </recommendedName>
</protein>
<dbReference type="GO" id="GO:0004784">
    <property type="term" value="F:superoxide dismutase activity"/>
    <property type="evidence" value="ECO:0007669"/>
    <property type="project" value="UniProtKB-EC"/>
</dbReference>
<evidence type="ECO:0000259" key="9">
    <source>
        <dbReference type="Pfam" id="PF00081"/>
    </source>
</evidence>
<keyword evidence="4 8" id="KW-0560">Oxidoreductase</keyword>
<evidence type="ECO:0000313" key="11">
    <source>
        <dbReference type="EMBL" id="RUR77030.1"/>
    </source>
</evidence>
<comment type="subunit">
    <text evidence="2">Homodimer.</text>
</comment>
<evidence type="ECO:0000256" key="8">
    <source>
        <dbReference type="RuleBase" id="RU000414"/>
    </source>
</evidence>
<accession>A0A433N6A6</accession>
<comment type="function">
    <text evidence="8">Destroys radicals which are normally produced within the cells and which are toxic to biological systems.</text>
</comment>
<feature type="domain" description="Manganese/iron superoxide dismutase C-terminal" evidence="10">
    <location>
        <begin position="95"/>
        <end position="195"/>
    </location>
</feature>
<evidence type="ECO:0000256" key="1">
    <source>
        <dbReference type="ARBA" id="ARBA00008714"/>
    </source>
</evidence>
<name>A0A433N6A6_CHLFR</name>
<comment type="similarity">
    <text evidence="1 8">Belongs to the iron/manganese superoxide dismutase family.</text>
</comment>
<dbReference type="PIRSF" id="PIRSF000349">
    <property type="entry name" value="SODismutase"/>
    <property type="match status" value="1"/>
</dbReference>
<proteinExistence type="inferred from homology"/>
<dbReference type="SUPFAM" id="SSF54719">
    <property type="entry name" value="Fe,Mn superoxide dismutase (SOD), C-terminal domain"/>
    <property type="match status" value="1"/>
</dbReference>
<dbReference type="Pfam" id="PF00081">
    <property type="entry name" value="Sod_Fe_N"/>
    <property type="match status" value="1"/>
</dbReference>
<feature type="binding site" evidence="7">
    <location>
        <position position="80"/>
    </location>
    <ligand>
        <name>Mn(2+)</name>
        <dbReference type="ChEBI" id="CHEBI:29035"/>
    </ligand>
</feature>